<protein>
    <recommendedName>
        <fullName evidence="2">Transposase IS4-like domain-containing protein</fullName>
    </recommendedName>
</protein>
<feature type="compositionally biased region" description="Basic residues" evidence="1">
    <location>
        <begin position="59"/>
        <end position="74"/>
    </location>
</feature>
<evidence type="ECO:0000256" key="1">
    <source>
        <dbReference type="SAM" id="MobiDB-lite"/>
    </source>
</evidence>
<reference evidence="3 4" key="1">
    <citation type="journal article" date="2014" name="Int. J. Syst. Evol. Microbiol.">
        <title>Complete genome sequence of Corynebacterium casei LMG S-19264T (=DSM 44701T), isolated from a smear-ripened cheese.</title>
        <authorList>
            <consortium name="US DOE Joint Genome Institute (JGI-PGF)"/>
            <person name="Walter F."/>
            <person name="Albersmeier A."/>
            <person name="Kalinowski J."/>
            <person name="Ruckert C."/>
        </authorList>
    </citation>
    <scope>NUCLEOTIDE SEQUENCE [LARGE SCALE GENOMIC DNA]</scope>
    <source>
        <strain evidence="3 4">KCTC 19473</strain>
    </source>
</reference>
<dbReference type="Pfam" id="PF01609">
    <property type="entry name" value="DDE_Tnp_1"/>
    <property type="match status" value="1"/>
</dbReference>
<dbReference type="InterPro" id="IPR051698">
    <property type="entry name" value="Transposase_11-like"/>
</dbReference>
<dbReference type="GO" id="GO:0003677">
    <property type="term" value="F:DNA binding"/>
    <property type="evidence" value="ECO:0007669"/>
    <property type="project" value="InterPro"/>
</dbReference>
<evidence type="ECO:0000313" key="4">
    <source>
        <dbReference type="Proteomes" id="UP000654947"/>
    </source>
</evidence>
<dbReference type="RefSeq" id="WP_051049508.1">
    <property type="nucleotide sequence ID" value="NZ_BMXL01000011.1"/>
</dbReference>
<dbReference type="EMBL" id="BMXL01000011">
    <property type="protein sequence ID" value="GHD26395.1"/>
    <property type="molecule type" value="Genomic_DNA"/>
</dbReference>
<dbReference type="Proteomes" id="UP000654947">
    <property type="component" value="Unassembled WGS sequence"/>
</dbReference>
<sequence>MCPFTQHIHVPDEHTLRNLLSRLDPAQLTRAGLACLDTRTPPQTSSSHTSTGAPEREHRRAHHQQRHHRPHPTPRHTAYATDGKTQRGARTRRGQRSGSAVLHAARHHDAAVVASTQIADKGTETSAFTALLDQLDDDQLHGALITADALHTVADHATYLLGRRAHYLIYVKGNRPTLHEQLAALPWGEVPIADDEGPIHAHGREERRSIKVATVNGLVFPGACQVVRIERYRRRHGTLKGSREVVFAVTDLDAHQVSPAELAAHARGHWTVENRVHHVRDVTFHENARRTRAGRARGCDRYRPPSVDRRGVEEPRLRP</sequence>
<dbReference type="GO" id="GO:0004803">
    <property type="term" value="F:transposase activity"/>
    <property type="evidence" value="ECO:0007669"/>
    <property type="project" value="InterPro"/>
</dbReference>
<feature type="region of interest" description="Disordered" evidence="1">
    <location>
        <begin position="36"/>
        <end position="107"/>
    </location>
</feature>
<evidence type="ECO:0000259" key="2">
    <source>
        <dbReference type="Pfam" id="PF01609"/>
    </source>
</evidence>
<dbReference type="PANTHER" id="PTHR30298">
    <property type="entry name" value="H REPEAT-ASSOCIATED PREDICTED TRANSPOSASE"/>
    <property type="match status" value="1"/>
</dbReference>
<keyword evidence="4" id="KW-1185">Reference proteome</keyword>
<dbReference type="NCBIfam" id="NF033564">
    <property type="entry name" value="transpos_ISAs1"/>
    <property type="match status" value="1"/>
</dbReference>
<dbReference type="PANTHER" id="PTHR30298:SF0">
    <property type="entry name" value="PROTEIN YBFL-RELATED"/>
    <property type="match status" value="1"/>
</dbReference>
<name>A0A919CI58_9ACTN</name>
<organism evidence="3 4">
    <name type="scientific">Nocardiopsis kunsanensis</name>
    <dbReference type="NCBI Taxonomy" id="141693"/>
    <lineage>
        <taxon>Bacteria</taxon>
        <taxon>Bacillati</taxon>
        <taxon>Actinomycetota</taxon>
        <taxon>Actinomycetes</taxon>
        <taxon>Streptosporangiales</taxon>
        <taxon>Nocardiopsidaceae</taxon>
        <taxon>Nocardiopsis</taxon>
    </lineage>
</organism>
<evidence type="ECO:0000313" key="3">
    <source>
        <dbReference type="EMBL" id="GHD26395.1"/>
    </source>
</evidence>
<feature type="domain" description="Transposase IS4-like" evidence="2">
    <location>
        <begin position="76"/>
        <end position="296"/>
    </location>
</feature>
<gene>
    <name evidence="3" type="ORF">GCM10007147_24310</name>
</gene>
<proteinExistence type="predicted"/>
<dbReference type="InterPro" id="IPR002559">
    <property type="entry name" value="Transposase_11"/>
</dbReference>
<dbReference type="AlphaFoldDB" id="A0A919CI58"/>
<comment type="caution">
    <text evidence="3">The sequence shown here is derived from an EMBL/GenBank/DDBJ whole genome shotgun (WGS) entry which is preliminary data.</text>
</comment>
<feature type="region of interest" description="Disordered" evidence="1">
    <location>
        <begin position="287"/>
        <end position="319"/>
    </location>
</feature>
<dbReference type="GO" id="GO:0006313">
    <property type="term" value="P:DNA transposition"/>
    <property type="evidence" value="ECO:0007669"/>
    <property type="project" value="InterPro"/>
</dbReference>
<dbReference type="InterPro" id="IPR047647">
    <property type="entry name" value="ISAs1_transpos"/>
</dbReference>
<feature type="compositionally biased region" description="Basic and acidic residues" evidence="1">
    <location>
        <begin position="297"/>
        <end position="319"/>
    </location>
</feature>
<feature type="compositionally biased region" description="Low complexity" evidence="1">
    <location>
        <begin position="38"/>
        <end position="53"/>
    </location>
</feature>
<accession>A0A919CI58</accession>